<evidence type="ECO:0000313" key="4">
    <source>
        <dbReference type="Proteomes" id="UP001596312"/>
    </source>
</evidence>
<protein>
    <submittedName>
        <fullName evidence="3">Acetyl-CoA C-acyltransferase</fullName>
    </submittedName>
</protein>
<evidence type="ECO:0000259" key="2">
    <source>
        <dbReference type="Pfam" id="PF00108"/>
    </source>
</evidence>
<organism evidence="3 4">
    <name type="scientific">Halalkalicoccus tibetensis</name>
    <dbReference type="NCBI Taxonomy" id="175632"/>
    <lineage>
        <taxon>Archaea</taxon>
        <taxon>Methanobacteriati</taxon>
        <taxon>Methanobacteriota</taxon>
        <taxon>Stenosarchaea group</taxon>
        <taxon>Halobacteria</taxon>
        <taxon>Halobacteriales</taxon>
        <taxon>Halococcaceae</taxon>
        <taxon>Halalkalicoccus</taxon>
    </lineage>
</organism>
<dbReference type="InterPro" id="IPR020616">
    <property type="entry name" value="Thiolase_N"/>
</dbReference>
<name>A0ABD5V3R8_9EURY</name>
<dbReference type="EMBL" id="JBHSXQ010000003">
    <property type="protein sequence ID" value="MFC6906050.1"/>
    <property type="molecule type" value="Genomic_DNA"/>
</dbReference>
<evidence type="ECO:0000313" key="3">
    <source>
        <dbReference type="EMBL" id="MFC6906050.1"/>
    </source>
</evidence>
<gene>
    <name evidence="3" type="ORF">ACFQGH_12695</name>
</gene>
<sequence length="73" mass="7936">MPSDTTPVIVQALRTPQGKQDGALAEVRSEDLSIPLIDEILAETGLSGDEIDDLMWGCAQQRTEQDNNVARVI</sequence>
<evidence type="ECO:0000256" key="1">
    <source>
        <dbReference type="ARBA" id="ARBA00023229"/>
    </source>
</evidence>
<comment type="caution">
    <text evidence="3">The sequence shown here is derived from an EMBL/GenBank/DDBJ whole genome shotgun (WGS) entry which is preliminary data.</text>
</comment>
<dbReference type="GO" id="GO:0008299">
    <property type="term" value="P:isoprenoid biosynthetic process"/>
    <property type="evidence" value="ECO:0007669"/>
    <property type="project" value="UniProtKB-KW"/>
</dbReference>
<dbReference type="SUPFAM" id="SSF53901">
    <property type="entry name" value="Thiolase-like"/>
    <property type="match status" value="1"/>
</dbReference>
<dbReference type="AlphaFoldDB" id="A0ABD5V3R8"/>
<dbReference type="Proteomes" id="UP001596312">
    <property type="component" value="Unassembled WGS sequence"/>
</dbReference>
<accession>A0ABD5V3R8</accession>
<dbReference type="Pfam" id="PF00108">
    <property type="entry name" value="Thiolase_N"/>
    <property type="match status" value="1"/>
</dbReference>
<proteinExistence type="predicted"/>
<dbReference type="Gene3D" id="3.40.47.10">
    <property type="match status" value="1"/>
</dbReference>
<feature type="non-terminal residue" evidence="3">
    <location>
        <position position="73"/>
    </location>
</feature>
<keyword evidence="1" id="KW-0414">Isoprene biosynthesis</keyword>
<keyword evidence="4" id="KW-1185">Reference proteome</keyword>
<feature type="domain" description="Thiolase N-terminal" evidence="2">
    <location>
        <begin position="8"/>
        <end position="71"/>
    </location>
</feature>
<reference evidence="3 4" key="1">
    <citation type="journal article" date="2019" name="Int. J. Syst. Evol. Microbiol.">
        <title>The Global Catalogue of Microorganisms (GCM) 10K type strain sequencing project: providing services to taxonomists for standard genome sequencing and annotation.</title>
        <authorList>
            <consortium name="The Broad Institute Genomics Platform"/>
            <consortium name="The Broad Institute Genome Sequencing Center for Infectious Disease"/>
            <person name="Wu L."/>
            <person name="Ma J."/>
        </authorList>
    </citation>
    <scope>NUCLEOTIDE SEQUENCE [LARGE SCALE GENOMIC DNA]</scope>
    <source>
        <strain evidence="3 4">CGMCC 1.3240</strain>
    </source>
</reference>
<dbReference type="InterPro" id="IPR016039">
    <property type="entry name" value="Thiolase-like"/>
</dbReference>